<dbReference type="GeneTree" id="ENSGT00910000146975"/>
<evidence type="ECO:0000313" key="2">
    <source>
        <dbReference type="Proteomes" id="UP000233060"/>
    </source>
</evidence>
<dbReference type="OMA" id="TQMLACY"/>
<sequence length="120" mass="13736">MCPYLSSLPTHIFANFRFNSHSSAPISMSHNCNFNLLFFFCIFDIFQTLQKLARILQNSWILCTQITQMLACYHNCPVTLASLSLSLFFSLIYLRTPTDVIFFLNYVKVANSSFTSNNPG</sequence>
<protein>
    <submittedName>
        <fullName evidence="1">Uncharacterized protein</fullName>
    </submittedName>
</protein>
<keyword evidence="2" id="KW-1185">Reference proteome</keyword>
<evidence type="ECO:0000313" key="1">
    <source>
        <dbReference type="Ensembl" id="ENSCATP00000005748.1"/>
    </source>
</evidence>
<organism evidence="1 2">
    <name type="scientific">Cercocebus atys</name>
    <name type="common">Sooty mangabey</name>
    <name type="synonym">Cercocebus torquatus atys</name>
    <dbReference type="NCBI Taxonomy" id="9531"/>
    <lineage>
        <taxon>Eukaryota</taxon>
        <taxon>Metazoa</taxon>
        <taxon>Chordata</taxon>
        <taxon>Craniata</taxon>
        <taxon>Vertebrata</taxon>
        <taxon>Euteleostomi</taxon>
        <taxon>Mammalia</taxon>
        <taxon>Eutheria</taxon>
        <taxon>Euarchontoglires</taxon>
        <taxon>Primates</taxon>
        <taxon>Haplorrhini</taxon>
        <taxon>Catarrhini</taxon>
        <taxon>Cercopithecidae</taxon>
        <taxon>Cercopithecinae</taxon>
        <taxon>Cercocebus</taxon>
    </lineage>
</organism>
<dbReference type="AlphaFoldDB" id="A0A2K5KYH6"/>
<reference evidence="1" key="1">
    <citation type="submission" date="2025-08" db="UniProtKB">
        <authorList>
            <consortium name="Ensembl"/>
        </authorList>
    </citation>
    <scope>IDENTIFICATION</scope>
</reference>
<dbReference type="Proteomes" id="UP000233060">
    <property type="component" value="Unassembled WGS sequence"/>
</dbReference>
<proteinExistence type="predicted"/>
<name>A0A2K5KYH6_CERAT</name>
<reference evidence="1" key="2">
    <citation type="submission" date="2025-09" db="UniProtKB">
        <authorList>
            <consortium name="Ensembl"/>
        </authorList>
    </citation>
    <scope>IDENTIFICATION</scope>
</reference>
<accession>A0A2K5KYH6</accession>
<dbReference type="Ensembl" id="ENSCATT00000021226.1">
    <property type="protein sequence ID" value="ENSCATP00000005748.1"/>
    <property type="gene ID" value="ENSCATG00000018474.1"/>
</dbReference>